<dbReference type="Proteomes" id="UP000322887">
    <property type="component" value="Chromosome"/>
</dbReference>
<reference evidence="8 10" key="1">
    <citation type="journal article" date="2018" name="Nat. Biotechnol.">
        <title>A standardized bacterial taxonomy based on genome phylogeny substantially revises the tree of life.</title>
        <authorList>
            <person name="Parks D.H."/>
            <person name="Chuvochina M."/>
            <person name="Waite D.W."/>
            <person name="Rinke C."/>
            <person name="Skarshewski A."/>
            <person name="Chaumeil P.A."/>
            <person name="Hugenholtz P."/>
        </authorList>
    </citation>
    <scope>NUCLEOTIDE SEQUENCE [LARGE SCALE GENOMIC DNA]</scope>
    <source>
        <strain evidence="8">UBA9375</strain>
    </source>
</reference>
<evidence type="ECO:0000256" key="4">
    <source>
        <dbReference type="ARBA" id="ARBA00023157"/>
    </source>
</evidence>
<evidence type="ECO:0000313" key="9">
    <source>
        <dbReference type="EMBL" id="QEG15312.1"/>
    </source>
</evidence>
<reference evidence="9 11" key="2">
    <citation type="submission" date="2019-08" db="EMBL/GenBank/DDBJ databases">
        <title>Deep-cultivation of Planctomycetes and their phenomic and genomic characterization uncovers novel biology.</title>
        <authorList>
            <person name="Wiegand S."/>
            <person name="Jogler M."/>
            <person name="Boedeker C."/>
            <person name="Pinto D."/>
            <person name="Vollmers J."/>
            <person name="Rivas-Marin E."/>
            <person name="Kohn T."/>
            <person name="Peeters S.H."/>
            <person name="Heuer A."/>
            <person name="Rast P."/>
            <person name="Oberbeckmann S."/>
            <person name="Bunk B."/>
            <person name="Jeske O."/>
            <person name="Meyerdierks A."/>
            <person name="Storesund J.E."/>
            <person name="Kallscheuer N."/>
            <person name="Luecker S."/>
            <person name="Lage O.M."/>
            <person name="Pohl T."/>
            <person name="Merkel B.J."/>
            <person name="Hornburger P."/>
            <person name="Mueller R.-W."/>
            <person name="Bruemmer F."/>
            <person name="Labrenz M."/>
            <person name="Spormann A.M."/>
            <person name="Op den Camp H."/>
            <person name="Overmann J."/>
            <person name="Amann R."/>
            <person name="Jetten M.S.M."/>
            <person name="Mascher T."/>
            <person name="Medema M.H."/>
            <person name="Devos D.P."/>
            <person name="Kaster A.-K."/>
            <person name="Ovreas L."/>
            <person name="Rohde M."/>
            <person name="Galperin M.Y."/>
            <person name="Jogler C."/>
        </authorList>
    </citation>
    <scope>NUCLEOTIDE SEQUENCE [LARGE SCALE GENOMIC DNA]</scope>
    <source>
        <strain evidence="9 11">DSM 8797</strain>
    </source>
</reference>
<dbReference type="CDD" id="cd02956">
    <property type="entry name" value="ybbN"/>
    <property type="match status" value="1"/>
</dbReference>
<dbReference type="FunFam" id="3.40.30.10:FF:000001">
    <property type="entry name" value="Thioredoxin"/>
    <property type="match status" value="1"/>
</dbReference>
<keyword evidence="3" id="KW-0249">Electron transport</keyword>
<dbReference type="InterPro" id="IPR005746">
    <property type="entry name" value="Thioredoxin"/>
</dbReference>
<dbReference type="PRINTS" id="PR00421">
    <property type="entry name" value="THIOREDOXIN"/>
</dbReference>
<keyword evidence="2" id="KW-0813">Transport</keyword>
<dbReference type="EMBL" id="DQAY01000133">
    <property type="protein sequence ID" value="HCO25633.1"/>
    <property type="molecule type" value="Genomic_DNA"/>
</dbReference>
<keyword evidence="11" id="KW-1185">Reference proteome</keyword>
<dbReference type="InterPro" id="IPR011990">
    <property type="entry name" value="TPR-like_helical_dom_sf"/>
</dbReference>
<evidence type="ECO:0000256" key="1">
    <source>
        <dbReference type="ARBA" id="ARBA00008987"/>
    </source>
</evidence>
<dbReference type="PROSITE" id="PS00194">
    <property type="entry name" value="THIOREDOXIN_1"/>
    <property type="match status" value="1"/>
</dbReference>
<comment type="similarity">
    <text evidence="1">Belongs to the thioredoxin family.</text>
</comment>
<dbReference type="EMBL" id="CP042910">
    <property type="protein sequence ID" value="QEG15312.1"/>
    <property type="molecule type" value="Genomic_DNA"/>
</dbReference>
<keyword evidence="5" id="KW-0676">Redox-active center</keyword>
<keyword evidence="4" id="KW-1015">Disulfide bond</keyword>
<evidence type="ECO:0000313" key="10">
    <source>
        <dbReference type="Proteomes" id="UP000263642"/>
    </source>
</evidence>
<dbReference type="GeneID" id="98645798"/>
<dbReference type="InterPro" id="IPR036249">
    <property type="entry name" value="Thioredoxin-like_sf"/>
</dbReference>
<evidence type="ECO:0000256" key="6">
    <source>
        <dbReference type="NCBIfam" id="TIGR01068"/>
    </source>
</evidence>
<organism evidence="8 10">
    <name type="scientific">Gimesia maris</name>
    <dbReference type="NCBI Taxonomy" id="122"/>
    <lineage>
        <taxon>Bacteria</taxon>
        <taxon>Pseudomonadati</taxon>
        <taxon>Planctomycetota</taxon>
        <taxon>Planctomycetia</taxon>
        <taxon>Planctomycetales</taxon>
        <taxon>Planctomycetaceae</taxon>
        <taxon>Gimesia</taxon>
    </lineage>
</organism>
<dbReference type="SUPFAM" id="SSF52833">
    <property type="entry name" value="Thioredoxin-like"/>
    <property type="match status" value="1"/>
</dbReference>
<feature type="domain" description="Thioredoxin" evidence="7">
    <location>
        <begin position="2"/>
        <end position="114"/>
    </location>
</feature>
<dbReference type="Pfam" id="PF14561">
    <property type="entry name" value="TPR_20"/>
    <property type="match status" value="1"/>
</dbReference>
<proteinExistence type="inferred from homology"/>
<name>A0A3D3R9W6_9PLAN</name>
<dbReference type="Gene3D" id="1.25.40.10">
    <property type="entry name" value="Tetratricopeptide repeat domain"/>
    <property type="match status" value="1"/>
</dbReference>
<evidence type="ECO:0000313" key="8">
    <source>
        <dbReference type="EMBL" id="HCO25633.1"/>
    </source>
</evidence>
<dbReference type="PANTHER" id="PTHR45663">
    <property type="entry name" value="GEO12009P1"/>
    <property type="match status" value="1"/>
</dbReference>
<dbReference type="GO" id="GO:0015035">
    <property type="term" value="F:protein-disulfide reductase activity"/>
    <property type="evidence" value="ECO:0007669"/>
    <property type="project" value="UniProtKB-UniRule"/>
</dbReference>
<dbReference type="InterPro" id="IPR017937">
    <property type="entry name" value="Thioredoxin_CS"/>
</dbReference>
<evidence type="ECO:0000313" key="11">
    <source>
        <dbReference type="Proteomes" id="UP000322887"/>
    </source>
</evidence>
<dbReference type="SUPFAM" id="SSF48452">
    <property type="entry name" value="TPR-like"/>
    <property type="match status" value="1"/>
</dbReference>
<dbReference type="Gene3D" id="3.40.30.10">
    <property type="entry name" value="Glutaredoxin"/>
    <property type="match status" value="1"/>
</dbReference>
<evidence type="ECO:0000256" key="5">
    <source>
        <dbReference type="ARBA" id="ARBA00023284"/>
    </source>
</evidence>
<evidence type="ECO:0000256" key="3">
    <source>
        <dbReference type="ARBA" id="ARBA00022982"/>
    </source>
</evidence>
<dbReference type="Proteomes" id="UP000263642">
    <property type="component" value="Unassembled WGS sequence"/>
</dbReference>
<dbReference type="GO" id="GO:0005737">
    <property type="term" value="C:cytoplasm"/>
    <property type="evidence" value="ECO:0007669"/>
    <property type="project" value="TreeGrafter"/>
</dbReference>
<dbReference type="Pfam" id="PF00085">
    <property type="entry name" value="Thioredoxin"/>
    <property type="match status" value="1"/>
</dbReference>
<dbReference type="InterPro" id="IPR013766">
    <property type="entry name" value="Thioredoxin_domain"/>
</dbReference>
<dbReference type="NCBIfam" id="TIGR01068">
    <property type="entry name" value="thioredoxin"/>
    <property type="match status" value="1"/>
</dbReference>
<dbReference type="GO" id="GO:0006950">
    <property type="term" value="P:response to stress"/>
    <property type="evidence" value="ECO:0007669"/>
    <property type="project" value="UniProtKB-ARBA"/>
</dbReference>
<dbReference type="AlphaFoldDB" id="A0A3D3R9W6"/>
<dbReference type="PANTHER" id="PTHR45663:SF11">
    <property type="entry name" value="GEO12009P1"/>
    <property type="match status" value="1"/>
</dbReference>
<dbReference type="RefSeq" id="WP_002645887.1">
    <property type="nucleotide sequence ID" value="NZ_CP042910.1"/>
</dbReference>
<evidence type="ECO:0000256" key="2">
    <source>
        <dbReference type="ARBA" id="ARBA00022448"/>
    </source>
</evidence>
<protein>
    <recommendedName>
        <fullName evidence="6">Thioredoxin</fullName>
    </recommendedName>
</protein>
<evidence type="ECO:0000259" key="7">
    <source>
        <dbReference type="PROSITE" id="PS51352"/>
    </source>
</evidence>
<dbReference type="PROSITE" id="PS51352">
    <property type="entry name" value="THIOREDOXIN_2"/>
    <property type="match status" value="1"/>
</dbReference>
<sequence>MSANSAWTIDITEENFETEVISKSEQIPIIIDFWAPWCGPCQQLAPLLDQLVEEYQGKFILAKINIDEQQNLAAAFRVQSIPMVVAFANGQPVDHFQGILPEESLREWISNLLPSQVDMLLQEGQILEDSDLASAEIKYKEALDLEPANDVIKLRMAAVLAKQSRFDESAHIIEELEKRGFLEPEAEQIKSQLELQAAAEEAGGVEAARAALEADPENADLKIGLADALAISNKHEEALEICLSVIEQDKTGAGAEAKATMLRIFDILGPQSALVSTYRRRLATLLY</sequence>
<gene>
    <name evidence="8" type="primary">trxA</name>
    <name evidence="8" type="ORF">DIT97_22380</name>
    <name evidence="9" type="ORF">GmarT_11520</name>
</gene>
<accession>A0A3D3R9W6</accession>